<dbReference type="GO" id="GO:0016787">
    <property type="term" value="F:hydrolase activity"/>
    <property type="evidence" value="ECO:0007669"/>
    <property type="project" value="InterPro"/>
</dbReference>
<dbReference type="InterPro" id="IPR008146">
    <property type="entry name" value="Gln_synth_cat_dom"/>
</dbReference>
<dbReference type="SMART" id="SM01230">
    <property type="entry name" value="Gln-synt_C"/>
    <property type="match status" value="1"/>
</dbReference>
<dbReference type="OrthoDB" id="3364440at2759"/>
<dbReference type="EMBL" id="KL648571">
    <property type="protein sequence ID" value="KEY68544.1"/>
    <property type="molecule type" value="Genomic_DNA"/>
</dbReference>
<keyword evidence="6" id="KW-1185">Reference proteome</keyword>
<dbReference type="Gene3D" id="3.30.590.10">
    <property type="entry name" value="Glutamine synthetase/guanido kinase, catalytic domain"/>
    <property type="match status" value="1"/>
</dbReference>
<dbReference type="PROSITE" id="PS51987">
    <property type="entry name" value="GS_CATALYTIC"/>
    <property type="match status" value="1"/>
</dbReference>
<dbReference type="SUPFAM" id="SSF51556">
    <property type="entry name" value="Metallo-dependent hydrolases"/>
    <property type="match status" value="1"/>
</dbReference>
<reference evidence="5 6" key="1">
    <citation type="journal article" date="2014" name="BMC Genomics">
        <title>Comparative genome sequencing reveals chemotype-specific gene clusters in the toxigenic black mold Stachybotrys.</title>
        <authorList>
            <person name="Semeiks J."/>
            <person name="Borek D."/>
            <person name="Otwinowski Z."/>
            <person name="Grishin N.V."/>
        </authorList>
    </citation>
    <scope>NUCLEOTIDE SEQUENCE [LARGE SCALE GENOMIC DNA]</scope>
    <source>
        <strain evidence="6">CBS 109288 / IBT 7711</strain>
    </source>
</reference>
<dbReference type="Gene3D" id="3.10.20.70">
    <property type="entry name" value="Glutamine synthetase, N-terminal domain"/>
    <property type="match status" value="1"/>
</dbReference>
<dbReference type="PANTHER" id="PTHR43383">
    <property type="entry name" value="NODULIN 6"/>
    <property type="match status" value="1"/>
</dbReference>
<dbReference type="InterPro" id="IPR006680">
    <property type="entry name" value="Amidohydro-rel"/>
</dbReference>
<gene>
    <name evidence="5" type="ORF">S7711_08011</name>
</gene>
<dbReference type="SUPFAM" id="SSF55931">
    <property type="entry name" value="Glutamine synthetase/guanido kinase"/>
    <property type="match status" value="1"/>
</dbReference>
<protein>
    <recommendedName>
        <fullName evidence="1">Glutamine synthetase</fullName>
    </recommendedName>
</protein>
<dbReference type="Gene3D" id="3.20.20.140">
    <property type="entry name" value="Metal-dependent hydrolases"/>
    <property type="match status" value="1"/>
</dbReference>
<dbReference type="AlphaFoldDB" id="A0A084ATB5"/>
<accession>A0A084ATB5</accession>
<comment type="similarity">
    <text evidence="2 3">Belongs to the glutamine synthetase family.</text>
</comment>
<evidence type="ECO:0000313" key="6">
    <source>
        <dbReference type="Proteomes" id="UP000028045"/>
    </source>
</evidence>
<evidence type="ECO:0000256" key="1">
    <source>
        <dbReference type="ARBA" id="ARBA00021364"/>
    </source>
</evidence>
<dbReference type="InterPro" id="IPR032466">
    <property type="entry name" value="Metal_Hydrolase"/>
</dbReference>
<dbReference type="GO" id="GO:0004356">
    <property type="term" value="F:glutamine synthetase activity"/>
    <property type="evidence" value="ECO:0007669"/>
    <property type="project" value="InterPro"/>
</dbReference>
<evidence type="ECO:0000313" key="5">
    <source>
        <dbReference type="EMBL" id="KEY68544.1"/>
    </source>
</evidence>
<dbReference type="PANTHER" id="PTHR43383:SF2">
    <property type="entry name" value="AMIDOHYDROLASE 2 FAMILY PROTEIN"/>
    <property type="match status" value="1"/>
</dbReference>
<proteinExistence type="inferred from homology"/>
<dbReference type="GO" id="GO:0006542">
    <property type="term" value="P:glutamine biosynthetic process"/>
    <property type="evidence" value="ECO:0007669"/>
    <property type="project" value="InterPro"/>
</dbReference>
<dbReference type="InterPro" id="IPR014746">
    <property type="entry name" value="Gln_synth/guanido_kin_cat_dom"/>
</dbReference>
<dbReference type="Pfam" id="PF00120">
    <property type="entry name" value="Gln-synt_C"/>
    <property type="match status" value="1"/>
</dbReference>
<evidence type="ECO:0000256" key="2">
    <source>
        <dbReference type="PROSITE-ProRule" id="PRU01331"/>
    </source>
</evidence>
<dbReference type="InterPro" id="IPR036651">
    <property type="entry name" value="Gln_synt_N_sf"/>
</dbReference>
<dbReference type="Proteomes" id="UP000028045">
    <property type="component" value="Unassembled WGS sequence"/>
</dbReference>
<dbReference type="Pfam" id="PF04909">
    <property type="entry name" value="Amidohydro_2"/>
    <property type="match status" value="1"/>
</dbReference>
<dbReference type="HOGENOM" id="CLU_017290_6_3_1"/>
<sequence>MTSSKADKGEEALHAAIHSTPIIDNHAHPLVKPSAVSSYPFLAIATEAHGDAIQDSTRTLAHARAVATLARVLHVEPRWEAVTQAVEARRRGDYSAWVARCLAGIETVLVDDGLDSAERVEPYGYFDGFARSASKRIVRIEHVALGLVREQGGQDSPEAAFDAFIERFDEAVLQAIADPEVVGFKSVICYRTGLTVPRRSDRGKAIAAFGQFLDEQHAGNGKAARLNHLGLNDFLVHRLAGLIRDSSTQRKKPIQFHTGLGDNDITLTRSSPSHLQDFIREYPTVPIVLLHSGYPFTREIGYLAAMYANVYADIGEVFPFLSRDGQEGVLRQVLELCPASKVLWSTDGHWFPETYLLAVEQMREVFGTVLRDYVRKGDLTWSQAIQFVEDVLFNNSNNLYGLALELKPLPQNHQAPATDQSDLERLNSFTDEHKDIRFLRVYWLDMTATPRARAVPIRRVRSMLESGEALSFGVTEANLGLLQNDVPARGITPCGEYLLHPDLATIRPGPREGHAITMGIFKHKDGSQVPLCPRSLLQRTLKLASQYDLEFTLGFEIELVLLRRVKSSGKYEPLDGDGHAWSVSRALDHEVVASVLEEAVAKLEAAGVYIEMIHPESADGQYEIVLPKAPALEAVDELVFAREIISASATAKGYKMTLHPKPYAMACGTAAHVHISLGGMDGSEKRAYEPFYAGILKHLRSVCAFTYSNVASYERVMDGCWAGGTWVAWGTQNRETPLRKIQGSHWEVKSMDGLANPYLALSAILLAGVDGVANGDKLELGDCPNDPAMLSDKQRRELGLAARIPSSLNEALAALREDDQFCQLLGRDLVDRYVAVKQAESQLLEGMGEEDRRLWIFERY</sequence>
<name>A0A084ATB5_STACB</name>
<evidence type="ECO:0000256" key="3">
    <source>
        <dbReference type="RuleBase" id="RU000384"/>
    </source>
</evidence>
<feature type="domain" description="GS catalytic" evidence="4">
    <location>
        <begin position="533"/>
        <end position="860"/>
    </location>
</feature>
<evidence type="ECO:0000259" key="4">
    <source>
        <dbReference type="PROSITE" id="PS51987"/>
    </source>
</evidence>
<organism evidence="5 6">
    <name type="scientific">Stachybotrys chartarum (strain CBS 109288 / IBT 7711)</name>
    <name type="common">Toxic black mold</name>
    <name type="synonym">Stilbospora chartarum</name>
    <dbReference type="NCBI Taxonomy" id="1280523"/>
    <lineage>
        <taxon>Eukaryota</taxon>
        <taxon>Fungi</taxon>
        <taxon>Dikarya</taxon>
        <taxon>Ascomycota</taxon>
        <taxon>Pezizomycotina</taxon>
        <taxon>Sordariomycetes</taxon>
        <taxon>Hypocreomycetidae</taxon>
        <taxon>Hypocreales</taxon>
        <taxon>Stachybotryaceae</taxon>
        <taxon>Stachybotrys</taxon>
    </lineage>
</organism>